<dbReference type="AlphaFoldDB" id="A0A9D2NDN5"/>
<name>A0A9D2NDN5_9FIRM</name>
<evidence type="ECO:0000313" key="1">
    <source>
        <dbReference type="EMBL" id="HJC23208.1"/>
    </source>
</evidence>
<evidence type="ECO:0000313" key="2">
    <source>
        <dbReference type="Proteomes" id="UP000823891"/>
    </source>
</evidence>
<reference evidence="1" key="2">
    <citation type="submission" date="2021-04" db="EMBL/GenBank/DDBJ databases">
        <authorList>
            <person name="Gilroy R."/>
        </authorList>
    </citation>
    <scope>NUCLEOTIDE SEQUENCE</scope>
    <source>
        <strain evidence="1">USAMLcec2-132</strain>
    </source>
</reference>
<dbReference type="EMBL" id="DWWS01000021">
    <property type="protein sequence ID" value="HJC23208.1"/>
    <property type="molecule type" value="Genomic_DNA"/>
</dbReference>
<comment type="caution">
    <text evidence="1">The sequence shown here is derived from an EMBL/GenBank/DDBJ whole genome shotgun (WGS) entry which is preliminary data.</text>
</comment>
<protein>
    <submittedName>
        <fullName evidence="1">Uncharacterized protein</fullName>
    </submittedName>
</protein>
<sequence length="54" mass="5956">MIFVIDTAALKVTTFFFYQNPFAAQVASQAALQEPLQAEEHAPVHRPLQACSAH</sequence>
<dbReference type="Proteomes" id="UP000823891">
    <property type="component" value="Unassembled WGS sequence"/>
</dbReference>
<accession>A0A9D2NDN5</accession>
<proteinExistence type="predicted"/>
<reference evidence="1" key="1">
    <citation type="journal article" date="2021" name="PeerJ">
        <title>Extensive microbial diversity within the chicken gut microbiome revealed by metagenomics and culture.</title>
        <authorList>
            <person name="Gilroy R."/>
            <person name="Ravi A."/>
            <person name="Getino M."/>
            <person name="Pursley I."/>
            <person name="Horton D.L."/>
            <person name="Alikhan N.F."/>
            <person name="Baker D."/>
            <person name="Gharbi K."/>
            <person name="Hall N."/>
            <person name="Watson M."/>
            <person name="Adriaenssens E.M."/>
            <person name="Foster-Nyarko E."/>
            <person name="Jarju S."/>
            <person name="Secka A."/>
            <person name="Antonio M."/>
            <person name="Oren A."/>
            <person name="Chaudhuri R.R."/>
            <person name="La Ragione R."/>
            <person name="Hildebrand F."/>
            <person name="Pallen M.J."/>
        </authorList>
    </citation>
    <scope>NUCLEOTIDE SEQUENCE</scope>
    <source>
        <strain evidence="1">USAMLcec2-132</strain>
    </source>
</reference>
<organism evidence="1 2">
    <name type="scientific">Candidatus Eisenbergiella merdavium</name>
    <dbReference type="NCBI Taxonomy" id="2838551"/>
    <lineage>
        <taxon>Bacteria</taxon>
        <taxon>Bacillati</taxon>
        <taxon>Bacillota</taxon>
        <taxon>Clostridia</taxon>
        <taxon>Lachnospirales</taxon>
        <taxon>Lachnospiraceae</taxon>
        <taxon>Eisenbergiella</taxon>
    </lineage>
</organism>
<gene>
    <name evidence="1" type="ORF">H9761_05830</name>
</gene>